<dbReference type="Gene3D" id="3.30.310.10">
    <property type="entry name" value="TATA-Binding Protein"/>
    <property type="match status" value="2"/>
</dbReference>
<name>A0A0C2MCM2_THEKT</name>
<keyword evidence="7" id="KW-1185">Reference proteome</keyword>
<dbReference type="OMA" id="FHFKIAE"/>
<dbReference type="GO" id="GO:0005634">
    <property type="term" value="C:nucleus"/>
    <property type="evidence" value="ECO:0007669"/>
    <property type="project" value="UniProtKB-SubCell"/>
</dbReference>
<comment type="subcellular location">
    <subcellularLocation>
        <location evidence="1">Nucleus</location>
    </subcellularLocation>
</comment>
<evidence type="ECO:0000256" key="3">
    <source>
        <dbReference type="ARBA" id="ARBA00023125"/>
    </source>
</evidence>
<dbReference type="InterPro" id="IPR012295">
    <property type="entry name" value="TBP_dom_sf"/>
</dbReference>
<dbReference type="InterPro" id="IPR000814">
    <property type="entry name" value="TBP"/>
</dbReference>
<organism evidence="6 7">
    <name type="scientific">Thelohanellus kitauei</name>
    <name type="common">Myxosporean</name>
    <dbReference type="NCBI Taxonomy" id="669202"/>
    <lineage>
        <taxon>Eukaryota</taxon>
        <taxon>Metazoa</taxon>
        <taxon>Cnidaria</taxon>
        <taxon>Myxozoa</taxon>
        <taxon>Myxosporea</taxon>
        <taxon>Bivalvulida</taxon>
        <taxon>Platysporina</taxon>
        <taxon>Myxobolidae</taxon>
        <taxon>Thelohanellus</taxon>
    </lineage>
</organism>
<dbReference type="PRINTS" id="PR00686">
    <property type="entry name" value="TIFACTORIID"/>
</dbReference>
<dbReference type="InterPro" id="IPR030491">
    <property type="entry name" value="TBP_CS"/>
</dbReference>
<dbReference type="InterPro" id="IPR033710">
    <property type="entry name" value="TBP_eukaryotic"/>
</dbReference>
<evidence type="ECO:0000256" key="4">
    <source>
        <dbReference type="ARBA" id="ARBA00023163"/>
    </source>
</evidence>
<evidence type="ECO:0000256" key="2">
    <source>
        <dbReference type="ARBA" id="ARBA00005560"/>
    </source>
</evidence>
<dbReference type="CDD" id="cd04516">
    <property type="entry name" value="TBP_eukaryotes"/>
    <property type="match status" value="1"/>
</dbReference>
<dbReference type="GO" id="GO:0003677">
    <property type="term" value="F:DNA binding"/>
    <property type="evidence" value="ECO:0007669"/>
    <property type="project" value="UniProtKB-KW"/>
</dbReference>
<evidence type="ECO:0000256" key="1">
    <source>
        <dbReference type="ARBA" id="ARBA00004123"/>
    </source>
</evidence>
<dbReference type="GO" id="GO:0006352">
    <property type="term" value="P:DNA-templated transcription initiation"/>
    <property type="evidence" value="ECO:0007669"/>
    <property type="project" value="InterPro"/>
</dbReference>
<proteinExistence type="inferred from homology"/>
<protein>
    <submittedName>
        <fullName evidence="6">TATA-box-binding protein</fullName>
    </submittedName>
</protein>
<dbReference type="SUPFAM" id="SSF55945">
    <property type="entry name" value="TATA-box binding protein-like"/>
    <property type="match status" value="2"/>
</dbReference>
<accession>A0A0C2MCM2</accession>
<evidence type="ECO:0000313" key="7">
    <source>
        <dbReference type="Proteomes" id="UP000031668"/>
    </source>
</evidence>
<comment type="similarity">
    <text evidence="2">Belongs to the TBP family.</text>
</comment>
<dbReference type="OrthoDB" id="2127950at2759"/>
<dbReference type="FunFam" id="3.30.310.10:FF:000001">
    <property type="entry name" value="TATA-box-binding protein 2"/>
    <property type="match status" value="1"/>
</dbReference>
<dbReference type="AlphaFoldDB" id="A0A0C2MCM2"/>
<dbReference type="PROSITE" id="PS00351">
    <property type="entry name" value="TFIID"/>
    <property type="match status" value="1"/>
</dbReference>
<keyword evidence="4" id="KW-0804">Transcription</keyword>
<reference evidence="6 7" key="1">
    <citation type="journal article" date="2014" name="Genome Biol. Evol.">
        <title>The genome of the myxosporean Thelohanellus kitauei shows adaptations to nutrient acquisition within its fish host.</title>
        <authorList>
            <person name="Yang Y."/>
            <person name="Xiong J."/>
            <person name="Zhou Z."/>
            <person name="Huo F."/>
            <person name="Miao W."/>
            <person name="Ran C."/>
            <person name="Liu Y."/>
            <person name="Zhang J."/>
            <person name="Feng J."/>
            <person name="Wang M."/>
            <person name="Wang M."/>
            <person name="Wang L."/>
            <person name="Yao B."/>
        </authorList>
    </citation>
    <scope>NUCLEOTIDE SEQUENCE [LARGE SCALE GENOMIC DNA]</scope>
    <source>
        <strain evidence="6">Wuqing</strain>
    </source>
</reference>
<sequence length="194" mass="21803">MDDEFDPLDPISFRNDVLNDESTEYSANTESEAIYKVEPQIQNIVATINMGCQVDLRTVALSARNAEYNPKRFAAVIMRIRNPRTTALVFSSGKLVLTGARTEEEARIAARKHARIIQKLGFPAFFCDFKIQNIVASCDVMFPIRLEGIHSEHTNFSSYEPELFPGLVYRLVSPKVVVLVFVSGKIVFTGAKRL</sequence>
<dbReference type="PANTHER" id="PTHR10126">
    <property type="entry name" value="TATA-BOX BINDING PROTEIN"/>
    <property type="match status" value="1"/>
</dbReference>
<dbReference type="Pfam" id="PF00352">
    <property type="entry name" value="TBP"/>
    <property type="match status" value="2"/>
</dbReference>
<gene>
    <name evidence="6" type="ORF">RF11_09286</name>
</gene>
<dbReference type="EMBL" id="JWZT01004076">
    <property type="protein sequence ID" value="KII64876.1"/>
    <property type="molecule type" value="Genomic_DNA"/>
</dbReference>
<comment type="caution">
    <text evidence="6">The sequence shown here is derived from an EMBL/GenBank/DDBJ whole genome shotgun (WGS) entry which is preliminary data.</text>
</comment>
<keyword evidence="5" id="KW-0539">Nucleus</keyword>
<evidence type="ECO:0000313" key="6">
    <source>
        <dbReference type="EMBL" id="KII64876.1"/>
    </source>
</evidence>
<keyword evidence="3" id="KW-0238">DNA-binding</keyword>
<dbReference type="Proteomes" id="UP000031668">
    <property type="component" value="Unassembled WGS sequence"/>
</dbReference>
<evidence type="ECO:0000256" key="5">
    <source>
        <dbReference type="ARBA" id="ARBA00023242"/>
    </source>
</evidence>